<dbReference type="STRING" id="679190.HMPREF0650_1425"/>
<dbReference type="Proteomes" id="UP000005283">
    <property type="component" value="Unassembled WGS sequence"/>
</dbReference>
<evidence type="ECO:0008006" key="3">
    <source>
        <dbReference type="Google" id="ProtNLM"/>
    </source>
</evidence>
<dbReference type="Gene3D" id="1.10.720.160">
    <property type="match status" value="1"/>
</dbReference>
<dbReference type="eggNOG" id="COG2971">
    <property type="taxonomic scope" value="Bacteria"/>
</dbReference>
<dbReference type="PANTHER" id="PTHR43190:SF3">
    <property type="entry name" value="N-ACETYL-D-GLUCOSAMINE KINASE"/>
    <property type="match status" value="1"/>
</dbReference>
<dbReference type="InterPro" id="IPR052519">
    <property type="entry name" value="Euk-type_GlcNAc_Kinase"/>
</dbReference>
<dbReference type="RefSeq" id="WP_004348576.1">
    <property type="nucleotide sequence ID" value="NZ_ADEG01000039.1"/>
</dbReference>
<dbReference type="AlphaFoldDB" id="D1W4M9"/>
<dbReference type="EMBL" id="ADEG01000039">
    <property type="protein sequence ID" value="EFA92676.1"/>
    <property type="molecule type" value="Genomic_DNA"/>
</dbReference>
<organism evidence="1 2">
    <name type="scientific">Hoylesella buccalis ATCC 35310</name>
    <dbReference type="NCBI Taxonomy" id="679190"/>
    <lineage>
        <taxon>Bacteria</taxon>
        <taxon>Pseudomonadati</taxon>
        <taxon>Bacteroidota</taxon>
        <taxon>Bacteroidia</taxon>
        <taxon>Bacteroidales</taxon>
        <taxon>Prevotellaceae</taxon>
        <taxon>Hoylesella</taxon>
    </lineage>
</organism>
<sequence>MNLIAVSGSDQTEWAFVEQDELVDLQITEGLNPYFQTRREMSRSIRLGLGEAYFKRKLGHVYFYGAGCNGEDRKKMVGQSLVAQFKTPVTVESDLLGATRSMCMDLAGIVCILGTGSNSCFYDGANIVKNVRAGGYILGDEGSASSIGRAFLSDVLKELAPSDLISSFYFKHQTTAHEVMRTVYDKPLPHYYLSSIATFLTDYQHMEYVRDLVTDNFKLFLTRNLFQYAYHQYPVYFTGKTAVTFAPLLRAVCREAGFEPEMINDHVVEGLMKYHATHLLTNQGT</sequence>
<keyword evidence="2" id="KW-1185">Reference proteome</keyword>
<evidence type="ECO:0000313" key="2">
    <source>
        <dbReference type="Proteomes" id="UP000005283"/>
    </source>
</evidence>
<gene>
    <name evidence="1" type="ORF">HMPREF0650_1425</name>
</gene>
<name>D1W4M9_9BACT</name>
<evidence type="ECO:0000313" key="1">
    <source>
        <dbReference type="EMBL" id="EFA92676.1"/>
    </source>
</evidence>
<proteinExistence type="predicted"/>
<accession>D1W4M9</accession>
<dbReference type="SUPFAM" id="SSF53067">
    <property type="entry name" value="Actin-like ATPase domain"/>
    <property type="match status" value="2"/>
</dbReference>
<protein>
    <recommendedName>
        <fullName evidence="3">BadF/BadG/BcrA/BcrD ATPase family protein</fullName>
    </recommendedName>
</protein>
<reference evidence="1 2" key="1">
    <citation type="submission" date="2009-12" db="EMBL/GenBank/DDBJ databases">
        <title>Genome Sequence of Prevotella buccalis ATCC 35310.</title>
        <authorList>
            <person name="Durkin A.S."/>
            <person name="Madupu R."/>
            <person name="Torralba M."/>
            <person name="Methe B."/>
            <person name="Sutton G."/>
            <person name="Strausberg R.L."/>
            <person name="Nelson K.E."/>
        </authorList>
    </citation>
    <scope>NUCLEOTIDE SEQUENCE [LARGE SCALE GENOMIC DNA]</scope>
    <source>
        <strain evidence="1 2">ATCC 35310</strain>
    </source>
</reference>
<dbReference type="Gene3D" id="3.30.420.40">
    <property type="match status" value="2"/>
</dbReference>
<comment type="caution">
    <text evidence="1">The sequence shown here is derived from an EMBL/GenBank/DDBJ whole genome shotgun (WGS) entry which is preliminary data.</text>
</comment>
<dbReference type="InterPro" id="IPR043129">
    <property type="entry name" value="ATPase_NBD"/>
</dbReference>
<dbReference type="PANTHER" id="PTHR43190">
    <property type="entry name" value="N-ACETYL-D-GLUCOSAMINE KINASE"/>
    <property type="match status" value="1"/>
</dbReference>